<proteinExistence type="inferred from homology"/>
<dbReference type="Pfam" id="PF00400">
    <property type="entry name" value="WD40"/>
    <property type="match status" value="2"/>
</dbReference>
<keyword evidence="2" id="KW-0963">Cytoplasm</keyword>
<gene>
    <name evidence="12" type="ORF">KP79_PYT17480</name>
</gene>
<reference evidence="12 13" key="1">
    <citation type="journal article" date="2017" name="Nat. Ecol. Evol.">
        <title>Scallop genome provides insights into evolution of bilaterian karyotype and development.</title>
        <authorList>
            <person name="Wang S."/>
            <person name="Zhang J."/>
            <person name="Jiao W."/>
            <person name="Li J."/>
            <person name="Xun X."/>
            <person name="Sun Y."/>
            <person name="Guo X."/>
            <person name="Huan P."/>
            <person name="Dong B."/>
            <person name="Zhang L."/>
            <person name="Hu X."/>
            <person name="Sun X."/>
            <person name="Wang J."/>
            <person name="Zhao C."/>
            <person name="Wang Y."/>
            <person name="Wang D."/>
            <person name="Huang X."/>
            <person name="Wang R."/>
            <person name="Lv J."/>
            <person name="Li Y."/>
            <person name="Zhang Z."/>
            <person name="Liu B."/>
            <person name="Lu W."/>
            <person name="Hui Y."/>
            <person name="Liang J."/>
            <person name="Zhou Z."/>
            <person name="Hou R."/>
            <person name="Li X."/>
            <person name="Liu Y."/>
            <person name="Li H."/>
            <person name="Ning X."/>
            <person name="Lin Y."/>
            <person name="Zhao L."/>
            <person name="Xing Q."/>
            <person name="Dou J."/>
            <person name="Li Y."/>
            <person name="Mao J."/>
            <person name="Guo H."/>
            <person name="Dou H."/>
            <person name="Li T."/>
            <person name="Mu C."/>
            <person name="Jiang W."/>
            <person name="Fu Q."/>
            <person name="Fu X."/>
            <person name="Miao Y."/>
            <person name="Liu J."/>
            <person name="Yu Q."/>
            <person name="Li R."/>
            <person name="Liao H."/>
            <person name="Li X."/>
            <person name="Kong Y."/>
            <person name="Jiang Z."/>
            <person name="Chourrout D."/>
            <person name="Li R."/>
            <person name="Bao Z."/>
        </authorList>
    </citation>
    <scope>NUCLEOTIDE SEQUENCE [LARGE SCALE GENOMIC DNA]</scope>
    <source>
        <strain evidence="12 13">PY_sf001</strain>
    </source>
</reference>
<dbReference type="EMBL" id="NEDP02003088">
    <property type="protein sequence ID" value="OWF49536.1"/>
    <property type="molecule type" value="Genomic_DNA"/>
</dbReference>
<dbReference type="PANTHER" id="PTHR14885">
    <property type="entry name" value="CILIA- AND FLAGELLA-ASSOCIATED PROTEIN 43-RELATED"/>
    <property type="match status" value="1"/>
</dbReference>
<feature type="region of interest" description="Disordered" evidence="11">
    <location>
        <begin position="1351"/>
        <end position="1374"/>
    </location>
</feature>
<keyword evidence="3" id="KW-0853">WD repeat</keyword>
<keyword evidence="7" id="KW-0966">Cell projection</keyword>
<evidence type="ECO:0000256" key="2">
    <source>
        <dbReference type="ARBA" id="ARBA00022490"/>
    </source>
</evidence>
<feature type="coiled-coil region" evidence="10">
    <location>
        <begin position="838"/>
        <end position="897"/>
    </location>
</feature>
<evidence type="ECO:0000256" key="5">
    <source>
        <dbReference type="ARBA" id="ARBA00023054"/>
    </source>
</evidence>
<evidence type="ECO:0000256" key="3">
    <source>
        <dbReference type="ARBA" id="ARBA00022574"/>
    </source>
</evidence>
<evidence type="ECO:0000313" key="13">
    <source>
        <dbReference type="Proteomes" id="UP000242188"/>
    </source>
</evidence>
<dbReference type="GO" id="GO:0060271">
    <property type="term" value="P:cilium assembly"/>
    <property type="evidence" value="ECO:0007669"/>
    <property type="project" value="TreeGrafter"/>
</dbReference>
<evidence type="ECO:0000256" key="11">
    <source>
        <dbReference type="SAM" id="MobiDB-lite"/>
    </source>
</evidence>
<feature type="region of interest" description="Disordered" evidence="11">
    <location>
        <begin position="1116"/>
        <end position="1145"/>
    </location>
</feature>
<keyword evidence="5 10" id="KW-0175">Coiled coil</keyword>
<dbReference type="GO" id="GO:0005930">
    <property type="term" value="C:axoneme"/>
    <property type="evidence" value="ECO:0007669"/>
    <property type="project" value="UniProtKB-SubCell"/>
</dbReference>
<dbReference type="InterPro" id="IPR001680">
    <property type="entry name" value="WD40_rpt"/>
</dbReference>
<accession>A0A210QLD8</accession>
<feature type="region of interest" description="Disordered" evidence="11">
    <location>
        <begin position="974"/>
        <end position="1008"/>
    </location>
</feature>
<evidence type="ECO:0000256" key="10">
    <source>
        <dbReference type="SAM" id="Coils"/>
    </source>
</evidence>
<evidence type="ECO:0000256" key="6">
    <source>
        <dbReference type="ARBA" id="ARBA00023212"/>
    </source>
</evidence>
<evidence type="ECO:0000313" key="12">
    <source>
        <dbReference type="EMBL" id="OWF49536.1"/>
    </source>
</evidence>
<dbReference type="STRING" id="6573.A0A210QLD8"/>
<feature type="compositionally biased region" description="Acidic residues" evidence="11">
    <location>
        <begin position="985"/>
        <end position="996"/>
    </location>
</feature>
<dbReference type="InterPro" id="IPR036322">
    <property type="entry name" value="WD40_repeat_dom_sf"/>
</dbReference>
<evidence type="ECO:0000256" key="7">
    <source>
        <dbReference type="ARBA" id="ARBA00023273"/>
    </source>
</evidence>
<feature type="coiled-coil region" evidence="10">
    <location>
        <begin position="1183"/>
        <end position="1217"/>
    </location>
</feature>
<dbReference type="Gene3D" id="2.130.10.10">
    <property type="entry name" value="YVTN repeat-like/Quinoprotein amine dehydrogenase"/>
    <property type="match status" value="3"/>
</dbReference>
<dbReference type="OrthoDB" id="535167at2759"/>
<dbReference type="SUPFAM" id="SSF50978">
    <property type="entry name" value="WD40 repeat-like"/>
    <property type="match status" value="2"/>
</dbReference>
<comment type="similarity">
    <text evidence="8">Belongs to the CFAP43 family.</text>
</comment>
<keyword evidence="6" id="KW-0206">Cytoskeleton</keyword>
<comment type="subcellular location">
    <subcellularLocation>
        <location evidence="1">Cytoplasm</location>
        <location evidence="1">Cytoskeleton</location>
        <location evidence="1">Cilium axoneme</location>
    </subcellularLocation>
</comment>
<feature type="compositionally biased region" description="Basic and acidic residues" evidence="11">
    <location>
        <begin position="1125"/>
        <end position="1145"/>
    </location>
</feature>
<comment type="caution">
    <text evidence="12">The sequence shown here is derived from an EMBL/GenBank/DDBJ whole genome shotgun (WGS) entry which is preliminary data.</text>
</comment>
<keyword evidence="13" id="KW-1185">Reference proteome</keyword>
<dbReference type="Pfam" id="PF25828">
    <property type="entry name" value="CC_Cfap43"/>
    <property type="match status" value="1"/>
</dbReference>
<keyword evidence="4" id="KW-0677">Repeat</keyword>
<dbReference type="GO" id="GO:0003341">
    <property type="term" value="P:cilium movement"/>
    <property type="evidence" value="ECO:0007669"/>
    <property type="project" value="UniProtKB-ARBA"/>
</dbReference>
<evidence type="ECO:0000256" key="9">
    <source>
        <dbReference type="ARBA" id="ARBA00023662"/>
    </source>
</evidence>
<evidence type="ECO:0000256" key="1">
    <source>
        <dbReference type="ARBA" id="ARBA00004430"/>
    </source>
</evidence>
<evidence type="ECO:0000256" key="8">
    <source>
        <dbReference type="ARBA" id="ARBA00023605"/>
    </source>
</evidence>
<sequence>MDAIGSLELSWAQGYSGSRTAYVDKDVLCYLCGSNVKFVAEDGMETVFNFKGNGVGPFAVHPSAKCFAVAEKCLDPKIFIFVYPTFRQLGVIEGGTKLEYNNVMFSTSEYLATISGIPDFELTIWNYTTGTKLTSVQIFNSPVKCMQFNPGNWRQICIGTEKELTVWQMEQSNEAYMLQSQKIKLPHEDSSWWEEEKERDQSASRASTRMSRYTVDVPKAAIAGLVGDMDDHLEDIQDRSPRVAPSSVAWTTAGDIYVGCRGGHLLKIDGETFKARVVYHPPPRAETPFSRVTSAASASRGPSMADLGQSVTDDLSPMMLEGSLDCIGLHRKGLYAAGQDGILRLINLKSDEFHIIEQSRVGFPVSSLAFSHSFRHMALGSTKGSLFLYEPGAPESMRQLKDTHYGNYMGMSCLSGNEYIASVREDGEVQVWSVDKGFLQTSISVGLQAMCIACSPMVKVAAVGAGNGTIYFIDLSNFEEPRMVSSVRMFEGPITHLVFEHHGRFLLTGSDDGNVFILDGRPSKNFCPIGFTSIVGEIQSISAITEKDVLKVAVTANNSGNKRNGATNLITFEISEAVVADLKKNVHSLKYDFKDDSIKKLTMTFSTPSYGAAIGENQIVYTMAQNSKKIHQINLPAETPEGKPVAVLPEAEFLGHQLPGGKLQLSPHGKWLATCGSDGSVMIRSTTTMDRFIAITPHDFHNRGVNVMVFSEDGQNIFTTGYDGILTCYTWNFTSVGIGKAKSAMEASRARKTKMMTIQKDEEEALGAMTDWMPSVGSRPVSTTADKEDKVAKAMEMARETDEIYTTPTPVPPADATWLNIQSIENLKKEDNQFADVKQDLRMQIREMRRTIQGMLKQNEVLPDIEKLGRHEFDLDIEEQNRLQQEADAEVQRVEEEIEFDNLAKIYLREMIKKECWDEMKVKGRSIQAFRSTLEVSNFPMRERTLEMEKLLQTVTVRRQIEVAEIAARKAEIELPQKPTGTTTAEDDAGENEDGDVDGKDKPSTTGSLGAMFGGANELFYSQFDLHTREQKITQIILLEDALHRIKLTFNKDFDEVYQRKLQDISKIKEKNKKIIKNMTDLSINEELIEPTLSVLENPESILTVDESEVKVEKYLTPAQKKQKEKQDKLAEERRAREKGDNARERGLDMMMGGVLEIKKEDELKKDVPKPAFMSLKEESEWTEDEQKAAKEYERKVKELTEEREKYRKQLEAELRKMQGVIHDSMTLFDETLNLLFMKKIKVMMVLYQEELKILRLRNNLLLEEELETRERDLNHLLEHKKSMKMITAQAMMESKKHVDAFREQYDILLAEDKVMDRSFKREFHDVTALQQDQLYRLFRKRPKVPRLKGFDAPAPSSMDHSVPNPFADRPSTASFNTRAKNQLENSINDLDKDINAPEGIEPHIWQRLCKYRREKIENDVMTKEKALVLAEMEAFLRKRQDEDEQIKNDIDGIYDTLNKLKDDRQRFNLNLEVQLMLKQGQVEVDTSTFIHDYKDSALIHRSVVEELNSNIKQLGESKIASMVESKDFRKGIIQLEWEHKKMIMQMEDFQNRMKDIQYMKVTREIQLYLSNSDYDGRKQEEIGKLEQTILTQLRHHERKVAAKKQQLRELGRSHKSKDDQNRYMDNDLTELHVTVNERRHIDDVNADRRSDFGRERRYQEIVQRRKLVDLAKAQAQEVAVLRAEVERLRMRTFPALVQVEH</sequence>
<dbReference type="PANTHER" id="PTHR14885:SF1">
    <property type="entry name" value="CILIA- AND FLAGELLA-ASSOCIATED PROTEIN 43"/>
    <property type="match status" value="1"/>
</dbReference>
<dbReference type="InterPro" id="IPR015943">
    <property type="entry name" value="WD40/YVTN_repeat-like_dom_sf"/>
</dbReference>
<protein>
    <recommendedName>
        <fullName evidence="9">Cilia- and flagella-associated protein 43</fullName>
    </recommendedName>
</protein>
<organism evidence="12 13">
    <name type="scientific">Mizuhopecten yessoensis</name>
    <name type="common">Japanese scallop</name>
    <name type="synonym">Patinopecten yessoensis</name>
    <dbReference type="NCBI Taxonomy" id="6573"/>
    <lineage>
        <taxon>Eukaryota</taxon>
        <taxon>Metazoa</taxon>
        <taxon>Spiralia</taxon>
        <taxon>Lophotrochozoa</taxon>
        <taxon>Mollusca</taxon>
        <taxon>Bivalvia</taxon>
        <taxon>Autobranchia</taxon>
        <taxon>Pteriomorphia</taxon>
        <taxon>Pectinida</taxon>
        <taxon>Pectinoidea</taxon>
        <taxon>Pectinidae</taxon>
        <taxon>Mizuhopecten</taxon>
    </lineage>
</organism>
<name>A0A210QLD8_MIZYE</name>
<dbReference type="SMART" id="SM00320">
    <property type="entry name" value="WD40"/>
    <property type="match status" value="7"/>
</dbReference>
<evidence type="ECO:0000256" key="4">
    <source>
        <dbReference type="ARBA" id="ARBA00022737"/>
    </source>
</evidence>
<dbReference type="Proteomes" id="UP000242188">
    <property type="component" value="Unassembled WGS sequence"/>
</dbReference>